<dbReference type="Pfam" id="PF02958">
    <property type="entry name" value="EcKL"/>
    <property type="match status" value="1"/>
</dbReference>
<dbReference type="AlphaFoldDB" id="A0A6A4K443"/>
<evidence type="ECO:0000313" key="3">
    <source>
        <dbReference type="Proteomes" id="UP000466442"/>
    </source>
</evidence>
<feature type="domain" description="CHK kinase-like" evidence="1">
    <location>
        <begin position="112"/>
        <end position="309"/>
    </location>
</feature>
<accession>A0A6A4K443</accession>
<proteinExistence type="predicted"/>
<dbReference type="OrthoDB" id="191037at2759"/>
<dbReference type="SUPFAM" id="SSF56112">
    <property type="entry name" value="Protein kinase-like (PK-like)"/>
    <property type="match status" value="1"/>
</dbReference>
<sequence length="382" mass="43417">MEPHVDKLLRDIASKEGLHRSFRVTVTSDVKNKSFHGVVKSVVLEDDSKRLPLILKQCHTDDLTRDVQRTHDKFTNEVLFYSDIVGKINAFGHLPRLPKYYGSLLTEPMEAIVLEDLREDGFEVKQLSEGLDIVHLNIVAKALAKLHNASEKWKNRDPDSFWKTLNLLKETFFIPHENQETQRLATLLHEHALIEVLKCVPTDLENQCSDYIQNSMLSKLGEMNEWVVPSKGDRFTTVLHGDAWCHNFMFKYDSTGNPVDVALIDWQMVRLGSPALDLVECFLSSADNSTLLTPDDFITTYSNARCFHKDDLIMDFPRWGRPGLFIAVSILVNVLIEDDSPIADKFGNAVESNGIDSTLRLETRSRIQGLLRAALSLGLFHE</sequence>
<comment type="caution">
    <text evidence="2">The sequence shown here is derived from an EMBL/GenBank/DDBJ whole genome shotgun (WGS) entry which is preliminary data.</text>
</comment>
<dbReference type="InterPro" id="IPR015897">
    <property type="entry name" value="CHK_kinase-like"/>
</dbReference>
<reference evidence="2" key="1">
    <citation type="journal article" date="2021" name="Mol. Ecol. Resour.">
        <title>Apolygus lucorum genome provides insights into omnivorousness and mesophyll feeding.</title>
        <authorList>
            <person name="Liu Y."/>
            <person name="Liu H."/>
            <person name="Wang H."/>
            <person name="Huang T."/>
            <person name="Liu B."/>
            <person name="Yang B."/>
            <person name="Yin L."/>
            <person name="Li B."/>
            <person name="Zhang Y."/>
            <person name="Zhang S."/>
            <person name="Jiang F."/>
            <person name="Zhang X."/>
            <person name="Ren Y."/>
            <person name="Wang B."/>
            <person name="Wang S."/>
            <person name="Lu Y."/>
            <person name="Wu K."/>
            <person name="Fan W."/>
            <person name="Wang G."/>
        </authorList>
    </citation>
    <scope>NUCLEOTIDE SEQUENCE</scope>
    <source>
        <strain evidence="2">12Hb</strain>
    </source>
</reference>
<evidence type="ECO:0000259" key="1">
    <source>
        <dbReference type="SMART" id="SM00587"/>
    </source>
</evidence>
<dbReference type="Proteomes" id="UP000466442">
    <property type="component" value="Unassembled WGS sequence"/>
</dbReference>
<organism evidence="2 3">
    <name type="scientific">Apolygus lucorum</name>
    <name type="common">Small green plant bug</name>
    <name type="synonym">Lygocoris lucorum</name>
    <dbReference type="NCBI Taxonomy" id="248454"/>
    <lineage>
        <taxon>Eukaryota</taxon>
        <taxon>Metazoa</taxon>
        <taxon>Ecdysozoa</taxon>
        <taxon>Arthropoda</taxon>
        <taxon>Hexapoda</taxon>
        <taxon>Insecta</taxon>
        <taxon>Pterygota</taxon>
        <taxon>Neoptera</taxon>
        <taxon>Paraneoptera</taxon>
        <taxon>Hemiptera</taxon>
        <taxon>Heteroptera</taxon>
        <taxon>Panheteroptera</taxon>
        <taxon>Cimicomorpha</taxon>
        <taxon>Miridae</taxon>
        <taxon>Mirini</taxon>
        <taxon>Apolygus</taxon>
    </lineage>
</organism>
<dbReference type="SMART" id="SM00587">
    <property type="entry name" value="CHK"/>
    <property type="match status" value="1"/>
</dbReference>
<dbReference type="EMBL" id="WIXP02000007">
    <property type="protein sequence ID" value="KAF6207683.1"/>
    <property type="molecule type" value="Genomic_DNA"/>
</dbReference>
<protein>
    <recommendedName>
        <fullName evidence="1">CHK kinase-like domain-containing protein</fullName>
    </recommendedName>
</protein>
<dbReference type="PANTHER" id="PTHR11012:SF30">
    <property type="entry name" value="PROTEIN KINASE-LIKE DOMAIN-CONTAINING"/>
    <property type="match status" value="1"/>
</dbReference>
<name>A0A6A4K443_APOLU</name>
<dbReference type="InterPro" id="IPR004119">
    <property type="entry name" value="EcKL"/>
</dbReference>
<evidence type="ECO:0000313" key="2">
    <source>
        <dbReference type="EMBL" id="KAF6207683.1"/>
    </source>
</evidence>
<dbReference type="PANTHER" id="PTHR11012">
    <property type="entry name" value="PROTEIN KINASE-LIKE DOMAIN-CONTAINING"/>
    <property type="match status" value="1"/>
</dbReference>
<dbReference type="InterPro" id="IPR011009">
    <property type="entry name" value="Kinase-like_dom_sf"/>
</dbReference>
<gene>
    <name evidence="2" type="ORF">GE061_016130</name>
</gene>
<dbReference type="Gene3D" id="3.90.1200.10">
    <property type="match status" value="1"/>
</dbReference>
<keyword evidence="3" id="KW-1185">Reference proteome</keyword>